<dbReference type="Pfam" id="PF05635">
    <property type="entry name" value="23S_rRNA_IVP"/>
    <property type="match status" value="1"/>
</dbReference>
<dbReference type="InterPro" id="IPR012657">
    <property type="entry name" value="23S_rRNA-intervening_sequence"/>
</dbReference>
<dbReference type="EMBL" id="MHIM01000036">
    <property type="protein sequence ID" value="OGY51441.1"/>
    <property type="molecule type" value="Genomic_DNA"/>
</dbReference>
<dbReference type="SUPFAM" id="SSF158446">
    <property type="entry name" value="IVS-encoded protein-like"/>
    <property type="match status" value="1"/>
</dbReference>
<accession>A0A1G1YGQ5</accession>
<comment type="caution">
    <text evidence="1">The sequence shown here is derived from an EMBL/GenBank/DDBJ whole genome shotgun (WGS) entry which is preliminary data.</text>
</comment>
<gene>
    <name evidence="1" type="ORF">A3A02_04610</name>
</gene>
<evidence type="ECO:0000313" key="2">
    <source>
        <dbReference type="Proteomes" id="UP000177376"/>
    </source>
</evidence>
<evidence type="ECO:0008006" key="3">
    <source>
        <dbReference type="Google" id="ProtNLM"/>
    </source>
</evidence>
<evidence type="ECO:0000313" key="1">
    <source>
        <dbReference type="EMBL" id="OGY51441.1"/>
    </source>
</evidence>
<protein>
    <recommendedName>
        <fullName evidence="3">Four helix bundle protein</fullName>
    </recommendedName>
</protein>
<dbReference type="Gene3D" id="1.20.1440.60">
    <property type="entry name" value="23S rRNA-intervening sequence"/>
    <property type="match status" value="1"/>
</dbReference>
<proteinExistence type="predicted"/>
<dbReference type="InterPro" id="IPR036583">
    <property type="entry name" value="23S_rRNA_IVS_sf"/>
</dbReference>
<dbReference type="AlphaFoldDB" id="A0A1G1YGQ5"/>
<sequence length="86" mass="10298">MVQYIRAIDSISSNLAEGFGRYGKKDKIKFYRYSFGSIKESQNWTQKALIRKLITKDQYRHIMEKINKLPREINHLIKYTNEKLSI</sequence>
<dbReference type="NCBIfam" id="TIGR02436">
    <property type="entry name" value="four helix bundle protein"/>
    <property type="match status" value="1"/>
</dbReference>
<reference evidence="1 2" key="1">
    <citation type="journal article" date="2016" name="Nat. Commun.">
        <title>Thousands of microbial genomes shed light on interconnected biogeochemical processes in an aquifer system.</title>
        <authorList>
            <person name="Anantharaman K."/>
            <person name="Brown C.T."/>
            <person name="Hug L.A."/>
            <person name="Sharon I."/>
            <person name="Castelle C.J."/>
            <person name="Probst A.J."/>
            <person name="Thomas B.C."/>
            <person name="Singh A."/>
            <person name="Wilkins M.J."/>
            <person name="Karaoz U."/>
            <person name="Brodie E.L."/>
            <person name="Williams K.H."/>
            <person name="Hubbard S.S."/>
            <person name="Banfield J.F."/>
        </authorList>
    </citation>
    <scope>NUCLEOTIDE SEQUENCE [LARGE SCALE GENOMIC DNA]</scope>
</reference>
<dbReference type="Proteomes" id="UP000177376">
    <property type="component" value="Unassembled WGS sequence"/>
</dbReference>
<organism evidence="1 2">
    <name type="scientific">Candidatus Buchananbacteria bacterium RIFCSPLOWO2_01_FULL_39_33</name>
    <dbReference type="NCBI Taxonomy" id="1797543"/>
    <lineage>
        <taxon>Bacteria</taxon>
        <taxon>Candidatus Buchananiibacteriota</taxon>
    </lineage>
</organism>
<name>A0A1G1YGQ5_9BACT</name>